<dbReference type="AlphaFoldDB" id="A0A6S7C6I5"/>
<dbReference type="InterPro" id="IPR058240">
    <property type="entry name" value="rSAM_sf"/>
</dbReference>
<evidence type="ECO:0000256" key="3">
    <source>
        <dbReference type="ARBA" id="ARBA00022723"/>
    </source>
</evidence>
<dbReference type="PANTHER" id="PTHR43273">
    <property type="entry name" value="ANAEROBIC SULFATASE-MATURATING ENZYME HOMOLOG ASLB-RELATED"/>
    <property type="match status" value="1"/>
</dbReference>
<evidence type="ECO:0000256" key="2">
    <source>
        <dbReference type="ARBA" id="ARBA00022691"/>
    </source>
</evidence>
<dbReference type="InterPro" id="IPR013785">
    <property type="entry name" value="Aldolase_TIM"/>
</dbReference>
<dbReference type="Gene3D" id="3.20.20.70">
    <property type="entry name" value="Aldolase class I"/>
    <property type="match status" value="1"/>
</dbReference>
<keyword evidence="5" id="KW-0411">Iron-sulfur</keyword>
<evidence type="ECO:0000313" key="8">
    <source>
        <dbReference type="Proteomes" id="UP000494365"/>
    </source>
</evidence>
<dbReference type="GO" id="GO:0046872">
    <property type="term" value="F:metal ion binding"/>
    <property type="evidence" value="ECO:0007669"/>
    <property type="project" value="UniProtKB-KW"/>
</dbReference>
<dbReference type="GO" id="GO:0016491">
    <property type="term" value="F:oxidoreductase activity"/>
    <property type="evidence" value="ECO:0007669"/>
    <property type="project" value="UniProtKB-KW"/>
</dbReference>
<dbReference type="GO" id="GO:0051536">
    <property type="term" value="F:iron-sulfur cluster binding"/>
    <property type="evidence" value="ECO:0007669"/>
    <property type="project" value="UniProtKB-KW"/>
</dbReference>
<protein>
    <submittedName>
        <fullName evidence="7">Anaerobic sulfatase-maturating enzyme</fullName>
        <ecNumber evidence="7">1.8.98.-</ecNumber>
    </submittedName>
</protein>
<dbReference type="SUPFAM" id="SSF102114">
    <property type="entry name" value="Radical SAM enzymes"/>
    <property type="match status" value="1"/>
</dbReference>
<dbReference type="SFLD" id="SFLDG01067">
    <property type="entry name" value="SPASM/twitch_domain_containing"/>
    <property type="match status" value="1"/>
</dbReference>
<dbReference type="InterPro" id="IPR007197">
    <property type="entry name" value="rSAM"/>
</dbReference>
<evidence type="ECO:0000259" key="6">
    <source>
        <dbReference type="PROSITE" id="PS51918"/>
    </source>
</evidence>
<evidence type="ECO:0000313" key="7">
    <source>
        <dbReference type="EMBL" id="CAB3802411.1"/>
    </source>
</evidence>
<evidence type="ECO:0000256" key="4">
    <source>
        <dbReference type="ARBA" id="ARBA00023004"/>
    </source>
</evidence>
<keyword evidence="2" id="KW-0949">S-adenosyl-L-methionine</keyword>
<dbReference type="RefSeq" id="WP_246279228.1">
    <property type="nucleotide sequence ID" value="NZ_CADIKK010000033.1"/>
</dbReference>
<dbReference type="PROSITE" id="PS51918">
    <property type="entry name" value="RADICAL_SAM"/>
    <property type="match status" value="1"/>
</dbReference>
<dbReference type="SFLD" id="SFLDG01386">
    <property type="entry name" value="main_SPASM_domain-containing"/>
    <property type="match status" value="1"/>
</dbReference>
<dbReference type="SFLD" id="SFLDS00029">
    <property type="entry name" value="Radical_SAM"/>
    <property type="match status" value="1"/>
</dbReference>
<dbReference type="CDD" id="cd01335">
    <property type="entry name" value="Radical_SAM"/>
    <property type="match status" value="1"/>
</dbReference>
<dbReference type="EMBL" id="CADIKK010000033">
    <property type="protein sequence ID" value="CAB3802411.1"/>
    <property type="molecule type" value="Genomic_DNA"/>
</dbReference>
<dbReference type="Proteomes" id="UP000494365">
    <property type="component" value="Unassembled WGS sequence"/>
</dbReference>
<evidence type="ECO:0000256" key="5">
    <source>
        <dbReference type="ARBA" id="ARBA00023014"/>
    </source>
</evidence>
<dbReference type="PANTHER" id="PTHR43273:SF8">
    <property type="entry name" value="RADICAL SAM DOMAIN PROTEIN"/>
    <property type="match status" value="1"/>
</dbReference>
<dbReference type="SFLD" id="SFLDG01072">
    <property type="entry name" value="dehydrogenase_like"/>
    <property type="match status" value="1"/>
</dbReference>
<keyword evidence="8" id="KW-1185">Reference proteome</keyword>
<name>A0A6S7C6I5_9BURK</name>
<sequence>MSRCNLNCSYCYVYNKGDSTWRTRPVLMSDLVVDTATERISDWCRRSGQSRVRVTFHGGEPLMAGRERLDRWCRRIRAKLAGIADVGFNVQTNGTLLDDRWARLFLEHNIAVGVSIDGPAEIHDTMRVDHRGRGSHARVVRGIEILRTRQVPVGALAVLQFGADSVAIHRYITSLGFPNVNYLLPDFTHDTVDEVHRRFGATPCADYLIPVFDEWWFHDTMDVRIPLFLAVARLVMGGRSNLDMVGNEPFGFVFIEPDGAIEDLDALRVCREGMAGTGLNVFSNDVWDVAALSPLHRAAMFDGLDTPRGCAGCPEEHTCSGGYLPHRWSPSNGFDNPSVWCADLLKLFTHVRRRLDVDVDETALRRRVLTEMLCTAS</sequence>
<keyword evidence="7" id="KW-0560">Oxidoreductase</keyword>
<dbReference type="InterPro" id="IPR023867">
    <property type="entry name" value="Sulphatase_maturase_rSAM"/>
</dbReference>
<keyword evidence="3" id="KW-0479">Metal-binding</keyword>
<accession>A0A6S7C6I5</accession>
<evidence type="ECO:0000256" key="1">
    <source>
        <dbReference type="ARBA" id="ARBA00001966"/>
    </source>
</evidence>
<feature type="domain" description="Radical SAM core" evidence="6">
    <location>
        <begin position="1"/>
        <end position="213"/>
    </location>
</feature>
<dbReference type="Pfam" id="PF04055">
    <property type="entry name" value="Radical_SAM"/>
    <property type="match status" value="1"/>
</dbReference>
<proteinExistence type="predicted"/>
<reference evidence="7 8" key="1">
    <citation type="submission" date="2020-04" db="EMBL/GenBank/DDBJ databases">
        <authorList>
            <person name="De Canck E."/>
        </authorList>
    </citation>
    <scope>NUCLEOTIDE SEQUENCE [LARGE SCALE GENOMIC DNA]</scope>
    <source>
        <strain evidence="7 8">LMG 28614</strain>
    </source>
</reference>
<dbReference type="EC" id="1.8.98.-" evidence="7"/>
<keyword evidence="4" id="KW-0408">Iron</keyword>
<comment type="cofactor">
    <cofactor evidence="1">
        <name>[4Fe-4S] cluster</name>
        <dbReference type="ChEBI" id="CHEBI:49883"/>
    </cofactor>
</comment>
<organism evidence="7 8">
    <name type="scientific">Paraburkholderia ultramafica</name>
    <dbReference type="NCBI Taxonomy" id="1544867"/>
    <lineage>
        <taxon>Bacteria</taxon>
        <taxon>Pseudomonadati</taxon>
        <taxon>Pseudomonadota</taxon>
        <taxon>Betaproteobacteria</taxon>
        <taxon>Burkholderiales</taxon>
        <taxon>Burkholderiaceae</taxon>
        <taxon>Paraburkholderia</taxon>
    </lineage>
</organism>
<gene>
    <name evidence="7" type="ORF">LMG28614_05603</name>
</gene>